<comment type="caution">
    <text evidence="1">The sequence shown here is derived from an EMBL/GenBank/DDBJ whole genome shotgun (WGS) entry which is preliminary data.</text>
</comment>
<reference evidence="1" key="1">
    <citation type="journal article" date="2020" name="mSystems">
        <title>Genome- and Community-Level Interaction Insights into Carbon Utilization and Element Cycling Functions of Hydrothermarchaeota in Hydrothermal Sediment.</title>
        <authorList>
            <person name="Zhou Z."/>
            <person name="Liu Y."/>
            <person name="Xu W."/>
            <person name="Pan J."/>
            <person name="Luo Z.H."/>
            <person name="Li M."/>
        </authorList>
    </citation>
    <scope>NUCLEOTIDE SEQUENCE [LARGE SCALE GENOMIC DNA]</scope>
    <source>
        <strain evidence="1">SpSt-374</strain>
    </source>
</reference>
<dbReference type="Gene3D" id="3.40.1620.10">
    <property type="entry name" value="YefM-like domain"/>
    <property type="match status" value="1"/>
</dbReference>
<sequence length="78" mass="8739">MKYLNLEKPDITLTAIVDEIAANQSEVIITRKGLPVARIVPYSIPDVTEKNYPLRGMPIKIAADFDEPMPELWDALGE</sequence>
<evidence type="ECO:0000313" key="1">
    <source>
        <dbReference type="EMBL" id="HGG00597.1"/>
    </source>
</evidence>
<dbReference type="EMBL" id="DSPX01000078">
    <property type="protein sequence ID" value="HGG00597.1"/>
    <property type="molecule type" value="Genomic_DNA"/>
</dbReference>
<accession>A0A7C3VJ34</accession>
<protein>
    <submittedName>
        <fullName evidence="1">Type II toxin-antitoxin system Phd/YefM family antitoxin</fullName>
    </submittedName>
</protein>
<organism evidence="1">
    <name type="scientific">Planktothricoides sp. SpSt-374</name>
    <dbReference type="NCBI Taxonomy" id="2282167"/>
    <lineage>
        <taxon>Bacteria</taxon>
        <taxon>Bacillati</taxon>
        <taxon>Cyanobacteriota</taxon>
        <taxon>Cyanophyceae</taxon>
        <taxon>Oscillatoriophycideae</taxon>
        <taxon>Oscillatoriales</taxon>
        <taxon>Oscillatoriaceae</taxon>
        <taxon>Planktothricoides</taxon>
    </lineage>
</organism>
<dbReference type="AlphaFoldDB" id="A0A7C3VJ34"/>
<name>A0A7C3VJ34_9CYAN</name>
<gene>
    <name evidence="1" type="ORF">ENR15_08075</name>
</gene>
<proteinExistence type="predicted"/>
<dbReference type="NCBIfam" id="TIGR01552">
    <property type="entry name" value="phd_fam"/>
    <property type="match status" value="1"/>
</dbReference>